<organism evidence="2">
    <name type="scientific">Barrevirus sp</name>
    <dbReference type="NCBI Taxonomy" id="2487763"/>
    <lineage>
        <taxon>Viruses</taxon>
        <taxon>Varidnaviria</taxon>
        <taxon>Bamfordvirae</taxon>
        <taxon>Nucleocytoviricota</taxon>
        <taxon>Megaviricetes</taxon>
        <taxon>Imitervirales</taxon>
        <taxon>Mimiviridae</taxon>
        <taxon>Klosneuvirinae</taxon>
    </lineage>
</organism>
<accession>A0A3G4ZQA3</accession>
<name>A0A3G4ZQA3_9VIRU</name>
<keyword evidence="1" id="KW-0472">Membrane</keyword>
<sequence>MCCQNCIDRNGLPIMRKIVAVLVTIFIILSITTIFLAIGYTNNDKAFIIMGYILLSIGLICIISIITYDCYKNYYSTTYTIL</sequence>
<keyword evidence="1" id="KW-1133">Transmembrane helix</keyword>
<feature type="transmembrane region" description="Helical" evidence="1">
    <location>
        <begin position="18"/>
        <end position="40"/>
    </location>
</feature>
<proteinExistence type="predicted"/>
<reference evidence="2" key="1">
    <citation type="submission" date="2018-10" db="EMBL/GenBank/DDBJ databases">
        <title>Hidden diversity of soil giant viruses.</title>
        <authorList>
            <person name="Schulz F."/>
            <person name="Alteio L."/>
            <person name="Goudeau D."/>
            <person name="Ryan E.M."/>
            <person name="Malmstrom R.R."/>
            <person name="Blanchard J."/>
            <person name="Woyke T."/>
        </authorList>
    </citation>
    <scope>NUCLEOTIDE SEQUENCE</scope>
    <source>
        <strain evidence="2">BAV1</strain>
    </source>
</reference>
<dbReference type="EMBL" id="MK072008">
    <property type="protein sequence ID" value="AYV77076.1"/>
    <property type="molecule type" value="Genomic_DNA"/>
</dbReference>
<evidence type="ECO:0000313" key="2">
    <source>
        <dbReference type="EMBL" id="AYV77076.1"/>
    </source>
</evidence>
<feature type="transmembrane region" description="Helical" evidence="1">
    <location>
        <begin position="46"/>
        <end position="68"/>
    </location>
</feature>
<keyword evidence="1" id="KW-0812">Transmembrane</keyword>
<gene>
    <name evidence="2" type="ORF">Barrevirus11_6</name>
</gene>
<protein>
    <submittedName>
        <fullName evidence="2">Uncharacterized protein</fullName>
    </submittedName>
</protein>
<evidence type="ECO:0000256" key="1">
    <source>
        <dbReference type="SAM" id="Phobius"/>
    </source>
</evidence>